<comment type="caution">
    <text evidence="1">The sequence shown here is derived from an EMBL/GenBank/DDBJ whole genome shotgun (WGS) entry which is preliminary data.</text>
</comment>
<dbReference type="Proteomes" id="UP001140066">
    <property type="component" value="Unassembled WGS sequence"/>
</dbReference>
<dbReference type="EMBL" id="JANBUK010000684">
    <property type="protein sequence ID" value="KAJ2789055.1"/>
    <property type="molecule type" value="Genomic_DNA"/>
</dbReference>
<accession>A0ACC1KG50</accession>
<sequence>MSRIVRGIASKPGHCKMLTFYYVDPSKHIPSTKIVPPQQKYWWMEQVLASKPLCNLPLLVVDGIMDRVDSPISLKNIKQIRLDMEAEVKKKMASVSYKYFEPSSTIKYVSDYC</sequence>
<reference evidence="1" key="1">
    <citation type="submission" date="2022-07" db="EMBL/GenBank/DDBJ databases">
        <title>Phylogenomic reconstructions and comparative analyses of Kickxellomycotina fungi.</title>
        <authorList>
            <person name="Reynolds N.K."/>
            <person name="Stajich J.E."/>
            <person name="Barry K."/>
            <person name="Grigoriev I.V."/>
            <person name="Crous P."/>
            <person name="Smith M.E."/>
        </authorList>
    </citation>
    <scope>NUCLEOTIDE SEQUENCE</scope>
    <source>
        <strain evidence="1">BCRC 34191</strain>
    </source>
</reference>
<organism evidence="1 2">
    <name type="scientific">Coemansia linderi</name>
    <dbReference type="NCBI Taxonomy" id="2663919"/>
    <lineage>
        <taxon>Eukaryota</taxon>
        <taxon>Fungi</taxon>
        <taxon>Fungi incertae sedis</taxon>
        <taxon>Zoopagomycota</taxon>
        <taxon>Kickxellomycotina</taxon>
        <taxon>Kickxellomycetes</taxon>
        <taxon>Kickxellales</taxon>
        <taxon>Kickxellaceae</taxon>
        <taxon>Coemansia</taxon>
    </lineage>
</organism>
<evidence type="ECO:0000313" key="1">
    <source>
        <dbReference type="EMBL" id="KAJ2789055.1"/>
    </source>
</evidence>
<name>A0ACC1KG50_9FUNG</name>
<protein>
    <submittedName>
        <fullName evidence="1">Uncharacterized protein</fullName>
    </submittedName>
</protein>
<gene>
    <name evidence="1" type="ORF">GGI18_002619</name>
</gene>
<keyword evidence="2" id="KW-1185">Reference proteome</keyword>
<evidence type="ECO:0000313" key="2">
    <source>
        <dbReference type="Proteomes" id="UP001140066"/>
    </source>
</evidence>
<proteinExistence type="predicted"/>